<dbReference type="EMBL" id="JAUQYP010000002">
    <property type="protein sequence ID" value="MDO8108474.1"/>
    <property type="molecule type" value="Genomic_DNA"/>
</dbReference>
<evidence type="ECO:0000256" key="2">
    <source>
        <dbReference type="ARBA" id="ARBA00022723"/>
    </source>
</evidence>
<evidence type="ECO:0000256" key="1">
    <source>
        <dbReference type="ARBA" id="ARBA00022485"/>
    </source>
</evidence>
<feature type="domain" description="4Fe-4S ferredoxin-type" evidence="7">
    <location>
        <begin position="57"/>
        <end position="82"/>
    </location>
</feature>
<dbReference type="Pfam" id="PF13183">
    <property type="entry name" value="Fer4_8"/>
    <property type="match status" value="1"/>
</dbReference>
<dbReference type="PROSITE" id="PS51379">
    <property type="entry name" value="4FE4S_FER_2"/>
    <property type="match status" value="1"/>
</dbReference>
<reference evidence="8 9" key="1">
    <citation type="submission" date="2023-07" db="EMBL/GenBank/DDBJ databases">
        <title>Description of novel actinomycetes strains, isolated from tidal flat sediment.</title>
        <authorList>
            <person name="Lu C."/>
        </authorList>
    </citation>
    <scope>NUCLEOTIDE SEQUENCE [LARGE SCALE GENOMIC DNA]</scope>
    <source>
        <strain evidence="8 9">SYSU T00b441</strain>
    </source>
</reference>
<evidence type="ECO:0000313" key="9">
    <source>
        <dbReference type="Proteomes" id="UP001232536"/>
    </source>
</evidence>
<protein>
    <submittedName>
        <fullName evidence="8">4Fe-4S dicluster domain-containing protein</fullName>
    </submittedName>
</protein>
<dbReference type="InterPro" id="IPR017896">
    <property type="entry name" value="4Fe4S_Fe-S-bd"/>
</dbReference>
<keyword evidence="4" id="KW-0408">Iron</keyword>
<evidence type="ECO:0000256" key="4">
    <source>
        <dbReference type="ARBA" id="ARBA00023004"/>
    </source>
</evidence>
<sequence length="393" mass="43620">MATVVDIDLMADVQKFGAADVNACFSCGNCTALCPLADNDATFPRRIIRYAQVGLTDELLGSKELWTCYHCGLCSESCPTEADPGEFMAAARRYAIASYEPTGLARVLYTKPVIGTIIAVVVALFFAGFMLSQAQLGGIDAPRLALFDFVSNDLIHWMGIVVMALMFLAGAWGVVRMVRAIGKRDGVTLKDTFGSGAAWTRTVRALWDSVGVESLGQKRFRDDCHDEQVVEPLWRRRWLVHALTIWGFLMLFAATLIDYGLELLGIKETGTPIPIWYPSRALGTVGGLALMYGVTVFMLGRWKRWSTSQATSQSSDWLLLTLLWLTGFTGFVIEVALYVTTPPVWGYWFFLVHVAIAMELLLMLPFTKFAHVMYRPVALFFYSLSQQKHATAA</sequence>
<dbReference type="RefSeq" id="WP_304602173.1">
    <property type="nucleotide sequence ID" value="NZ_JAUQYO010000001.1"/>
</dbReference>
<feature type="transmembrane region" description="Helical" evidence="6">
    <location>
        <begin position="113"/>
        <end position="134"/>
    </location>
</feature>
<keyword evidence="1" id="KW-0004">4Fe-4S</keyword>
<keyword evidence="3" id="KW-0560">Oxidoreductase</keyword>
<dbReference type="Gene3D" id="1.20.950.20">
    <property type="entry name" value="Transmembrane di-heme cytochromes, Chain C"/>
    <property type="match status" value="1"/>
</dbReference>
<keyword evidence="6" id="KW-0472">Membrane</keyword>
<dbReference type="InterPro" id="IPR009051">
    <property type="entry name" value="Helical_ferredxn"/>
</dbReference>
<comment type="caution">
    <text evidence="8">The sequence shown here is derived from an EMBL/GenBank/DDBJ whole genome shotgun (WGS) entry which is preliminary data.</text>
</comment>
<feature type="transmembrane region" description="Helical" evidence="6">
    <location>
        <begin position="154"/>
        <end position="175"/>
    </location>
</feature>
<keyword evidence="5" id="KW-0411">Iron-sulfur</keyword>
<evidence type="ECO:0000259" key="7">
    <source>
        <dbReference type="PROSITE" id="PS51379"/>
    </source>
</evidence>
<evidence type="ECO:0000256" key="6">
    <source>
        <dbReference type="SAM" id="Phobius"/>
    </source>
</evidence>
<feature type="transmembrane region" description="Helical" evidence="6">
    <location>
        <begin position="277"/>
        <end position="297"/>
    </location>
</feature>
<feature type="transmembrane region" description="Helical" evidence="6">
    <location>
        <begin position="238"/>
        <end position="257"/>
    </location>
</feature>
<dbReference type="PANTHER" id="PTHR43255">
    <property type="entry name" value="IRON-SULFUR-BINDING OXIDOREDUCTASE FADF-RELATED-RELATED"/>
    <property type="match status" value="1"/>
</dbReference>
<keyword evidence="6" id="KW-1133">Transmembrane helix</keyword>
<keyword evidence="9" id="KW-1185">Reference proteome</keyword>
<dbReference type="PROSITE" id="PS00198">
    <property type="entry name" value="4FE4S_FER_1"/>
    <property type="match status" value="1"/>
</dbReference>
<dbReference type="InterPro" id="IPR036197">
    <property type="entry name" value="NarG-like_sf"/>
</dbReference>
<feature type="transmembrane region" description="Helical" evidence="6">
    <location>
        <begin position="345"/>
        <end position="366"/>
    </location>
</feature>
<dbReference type="SUPFAM" id="SSF46548">
    <property type="entry name" value="alpha-helical ferredoxin"/>
    <property type="match status" value="1"/>
</dbReference>
<proteinExistence type="predicted"/>
<dbReference type="InterPro" id="IPR051460">
    <property type="entry name" value="HdrC_iron-sulfur_subunit"/>
</dbReference>
<dbReference type="InterPro" id="IPR017900">
    <property type="entry name" value="4Fe4S_Fe_S_CS"/>
</dbReference>
<gene>
    <name evidence="8" type="ORF">Q6348_14850</name>
</gene>
<feature type="transmembrane region" description="Helical" evidence="6">
    <location>
        <begin position="317"/>
        <end position="339"/>
    </location>
</feature>
<dbReference type="PANTHER" id="PTHR43255:SF1">
    <property type="entry name" value="IRON-SULFUR-BINDING OXIDOREDUCTASE FADF-RELATED"/>
    <property type="match status" value="1"/>
</dbReference>
<accession>A0ABT9DDK0</accession>
<dbReference type="SUPFAM" id="SSF103501">
    <property type="entry name" value="Respiratory nitrate reductase 1 gamma chain"/>
    <property type="match status" value="1"/>
</dbReference>
<organism evidence="8 9">
    <name type="scientific">Actinotalea lenta</name>
    <dbReference type="NCBI Taxonomy" id="3064654"/>
    <lineage>
        <taxon>Bacteria</taxon>
        <taxon>Bacillati</taxon>
        <taxon>Actinomycetota</taxon>
        <taxon>Actinomycetes</taxon>
        <taxon>Micrococcales</taxon>
        <taxon>Cellulomonadaceae</taxon>
        <taxon>Actinotalea</taxon>
    </lineage>
</organism>
<evidence type="ECO:0000256" key="5">
    <source>
        <dbReference type="ARBA" id="ARBA00023014"/>
    </source>
</evidence>
<dbReference type="Proteomes" id="UP001232536">
    <property type="component" value="Unassembled WGS sequence"/>
</dbReference>
<keyword evidence="6" id="KW-0812">Transmembrane</keyword>
<dbReference type="Gene3D" id="1.10.1060.10">
    <property type="entry name" value="Alpha-helical ferredoxin"/>
    <property type="match status" value="1"/>
</dbReference>
<evidence type="ECO:0000256" key="3">
    <source>
        <dbReference type="ARBA" id="ARBA00023002"/>
    </source>
</evidence>
<evidence type="ECO:0000313" key="8">
    <source>
        <dbReference type="EMBL" id="MDO8108474.1"/>
    </source>
</evidence>
<keyword evidence="2" id="KW-0479">Metal-binding</keyword>
<name>A0ABT9DDK0_9CELL</name>